<dbReference type="Gene3D" id="3.40.50.150">
    <property type="entry name" value="Vaccinia Virus protein VP39"/>
    <property type="match status" value="1"/>
</dbReference>
<accession>A0A076F8T1</accession>
<dbReference type="GO" id="GO:0009307">
    <property type="term" value="P:DNA restriction-modification system"/>
    <property type="evidence" value="ECO:0007669"/>
    <property type="project" value="InterPro"/>
</dbReference>
<reference evidence="7" key="1">
    <citation type="journal article" date="2014" name="Genome Announc.">
        <title>Complete Genome Sequence of Campylobacter iguaniorum Strain 1485ET, Isolated from a Bearded Dragon (Pogona vitticeps).</title>
        <authorList>
            <person name="Gilbert M.J."/>
            <person name="Miller W.G."/>
            <person name="Yee E."/>
            <person name="Kik M."/>
            <person name="Wagenaar J.A."/>
            <person name="Duim B."/>
        </authorList>
    </citation>
    <scope>NUCLEOTIDE SEQUENCE [LARGE SCALE GENOMIC DNA]</scope>
    <source>
        <strain evidence="7">1485E</strain>
    </source>
</reference>
<evidence type="ECO:0000256" key="5">
    <source>
        <dbReference type="ARBA" id="ARBA00047942"/>
    </source>
</evidence>
<dbReference type="EC" id="2.1.1.72" evidence="1"/>
<gene>
    <name evidence="6" type="ORF">CIG1485E_0237</name>
</gene>
<evidence type="ECO:0000256" key="2">
    <source>
        <dbReference type="ARBA" id="ARBA00022603"/>
    </source>
</evidence>
<dbReference type="Proteomes" id="UP000028486">
    <property type="component" value="Chromosome"/>
</dbReference>
<dbReference type="EMBL" id="CP009043">
    <property type="protein sequence ID" value="AII14108.1"/>
    <property type="molecule type" value="Genomic_DNA"/>
</dbReference>
<dbReference type="InterPro" id="IPR012327">
    <property type="entry name" value="MeTrfase_D12"/>
</dbReference>
<sequence>MREFELKNRRYIGSKAKLLDFIKSQILDIKFDSFADIFAGTGVVSEFIIKDTDAKTIIINDFLYSNQTIYNAFFNQSNFNKDKLAKISNYFNSIKNLEENYFSLNFGNKFFSQNDAKKIGFIRENLDNLELNDKERSIILASLIYSCDRVANTVGHFEAYRKKVQFNDCFKFELIKPISTKKNIIIYQKDSNELAKEIKADLIFIDPPYNSRQYSRFYHIYENLAQWKKPELFGIALKPKEQNMSEYCRSNAPKILDDLIQNLNTKFIALTYNNTYNSKSSSSKNKISYDQIVEILSKKGDLSIKEQTHIFFNAGKTDFGNHKEFLFLVKVKN</sequence>
<evidence type="ECO:0000256" key="1">
    <source>
        <dbReference type="ARBA" id="ARBA00011900"/>
    </source>
</evidence>
<dbReference type="InterPro" id="IPR002052">
    <property type="entry name" value="DNA_methylase_N6_adenine_CS"/>
</dbReference>
<keyword evidence="4" id="KW-0949">S-adenosyl-L-methionine</keyword>
<dbReference type="SUPFAM" id="SSF53335">
    <property type="entry name" value="S-adenosyl-L-methionine-dependent methyltransferases"/>
    <property type="match status" value="1"/>
</dbReference>
<organism evidence="6 7">
    <name type="scientific">Campylobacter iguaniorum</name>
    <dbReference type="NCBI Taxonomy" id="1244531"/>
    <lineage>
        <taxon>Bacteria</taxon>
        <taxon>Pseudomonadati</taxon>
        <taxon>Campylobacterota</taxon>
        <taxon>Epsilonproteobacteria</taxon>
        <taxon>Campylobacterales</taxon>
        <taxon>Campylobacteraceae</taxon>
        <taxon>Campylobacter</taxon>
    </lineage>
</organism>
<protein>
    <recommendedName>
        <fullName evidence="1">site-specific DNA-methyltransferase (adenine-specific)</fullName>
        <ecNumber evidence="1">2.1.1.72</ecNumber>
    </recommendedName>
</protein>
<dbReference type="Pfam" id="PF02086">
    <property type="entry name" value="MethyltransfD12"/>
    <property type="match status" value="1"/>
</dbReference>
<dbReference type="KEGG" id="caj:CIG1485E_0237"/>
<dbReference type="PATRIC" id="fig|1244531.5.peg.246"/>
<keyword evidence="3 6" id="KW-0808">Transferase</keyword>
<dbReference type="HOGENOM" id="CLU_034356_1_0_7"/>
<keyword evidence="7" id="KW-1185">Reference proteome</keyword>
<evidence type="ECO:0000256" key="4">
    <source>
        <dbReference type="ARBA" id="ARBA00022691"/>
    </source>
</evidence>
<proteinExistence type="predicted"/>
<dbReference type="GO" id="GO:0009007">
    <property type="term" value="F:site-specific DNA-methyltransferase (adenine-specific) activity"/>
    <property type="evidence" value="ECO:0007669"/>
    <property type="project" value="UniProtKB-EC"/>
</dbReference>
<dbReference type="eggNOG" id="COG3392">
    <property type="taxonomic scope" value="Bacteria"/>
</dbReference>
<dbReference type="REBASE" id="90512">
    <property type="entry name" value="M1.Csp1485ORF236P"/>
</dbReference>
<evidence type="ECO:0000256" key="3">
    <source>
        <dbReference type="ARBA" id="ARBA00022679"/>
    </source>
</evidence>
<evidence type="ECO:0000313" key="6">
    <source>
        <dbReference type="EMBL" id="AII14108.1"/>
    </source>
</evidence>
<dbReference type="STRING" id="1244531.CIG2463D_0242"/>
<dbReference type="AlphaFoldDB" id="A0A076F8T1"/>
<dbReference type="InterPro" id="IPR029063">
    <property type="entry name" value="SAM-dependent_MTases_sf"/>
</dbReference>
<dbReference type="PROSITE" id="PS00092">
    <property type="entry name" value="N6_MTASE"/>
    <property type="match status" value="1"/>
</dbReference>
<dbReference type="RefSeq" id="WP_038452804.1">
    <property type="nucleotide sequence ID" value="NZ_CP009043.1"/>
</dbReference>
<evidence type="ECO:0000313" key="7">
    <source>
        <dbReference type="Proteomes" id="UP000028486"/>
    </source>
</evidence>
<comment type="catalytic activity">
    <reaction evidence="5">
        <text>a 2'-deoxyadenosine in DNA + S-adenosyl-L-methionine = an N(6)-methyl-2'-deoxyadenosine in DNA + S-adenosyl-L-homocysteine + H(+)</text>
        <dbReference type="Rhea" id="RHEA:15197"/>
        <dbReference type="Rhea" id="RHEA-COMP:12418"/>
        <dbReference type="Rhea" id="RHEA-COMP:12419"/>
        <dbReference type="ChEBI" id="CHEBI:15378"/>
        <dbReference type="ChEBI" id="CHEBI:57856"/>
        <dbReference type="ChEBI" id="CHEBI:59789"/>
        <dbReference type="ChEBI" id="CHEBI:90615"/>
        <dbReference type="ChEBI" id="CHEBI:90616"/>
        <dbReference type="EC" id="2.1.1.72"/>
    </reaction>
</comment>
<dbReference type="PRINTS" id="PR00505">
    <property type="entry name" value="D12N6MTFRASE"/>
</dbReference>
<name>A0A076F8T1_9BACT</name>
<keyword evidence="2 6" id="KW-0489">Methyltransferase</keyword>
<dbReference type="OrthoDB" id="9805629at2"/>
<dbReference type="GO" id="GO:0003676">
    <property type="term" value="F:nucleic acid binding"/>
    <property type="evidence" value="ECO:0007669"/>
    <property type="project" value="InterPro"/>
</dbReference>
<dbReference type="GO" id="GO:0032259">
    <property type="term" value="P:methylation"/>
    <property type="evidence" value="ECO:0007669"/>
    <property type="project" value="UniProtKB-KW"/>
</dbReference>